<dbReference type="GO" id="GO:0005694">
    <property type="term" value="C:chromosome"/>
    <property type="evidence" value="ECO:0007669"/>
    <property type="project" value="InterPro"/>
</dbReference>
<dbReference type="InterPro" id="IPR011890">
    <property type="entry name" value="SMC_prok"/>
</dbReference>
<dbReference type="GO" id="GO:0005524">
    <property type="term" value="F:ATP binding"/>
    <property type="evidence" value="ECO:0007669"/>
    <property type="project" value="UniProtKB-UniRule"/>
</dbReference>
<dbReference type="SUPFAM" id="SSF52540">
    <property type="entry name" value="P-loop containing nucleoside triphosphate hydrolases"/>
    <property type="match status" value="1"/>
</dbReference>
<evidence type="ECO:0000256" key="6">
    <source>
        <dbReference type="ARBA" id="ARBA00023125"/>
    </source>
</evidence>
<dbReference type="eggNOG" id="COG1196">
    <property type="taxonomic scope" value="Bacteria"/>
</dbReference>
<dbReference type="Pfam" id="PF02463">
    <property type="entry name" value="SMC_N"/>
    <property type="match status" value="1"/>
</dbReference>
<evidence type="ECO:0000256" key="2">
    <source>
        <dbReference type="ARBA" id="ARBA00022490"/>
    </source>
</evidence>
<evidence type="ECO:0000256" key="5">
    <source>
        <dbReference type="ARBA" id="ARBA00023054"/>
    </source>
</evidence>
<comment type="function">
    <text evidence="7">Required for chromosome condensation and partitioning.</text>
</comment>
<dbReference type="HOGENOM" id="CLU_001042_2_2_9"/>
<dbReference type="Gene3D" id="3.40.50.300">
    <property type="entry name" value="P-loop containing nucleotide triphosphate hydrolases"/>
    <property type="match status" value="2"/>
</dbReference>
<dbReference type="NCBIfam" id="TIGR02168">
    <property type="entry name" value="SMC_prok_B"/>
    <property type="match status" value="1"/>
</dbReference>
<keyword evidence="6 7" id="KW-0238">DNA-binding</keyword>
<dbReference type="EMBL" id="ACIP02000002">
    <property type="protein sequence ID" value="EEP28277.1"/>
    <property type="molecule type" value="Genomic_DNA"/>
</dbReference>
<protein>
    <recommendedName>
        <fullName evidence="7">Chromosome partition protein Smc</fullName>
    </recommendedName>
</protein>
<feature type="coiled-coil region" evidence="7">
    <location>
        <begin position="234"/>
        <end position="464"/>
    </location>
</feature>
<keyword evidence="2 7" id="KW-0963">Cytoplasm</keyword>
<feature type="coiled-coil region" evidence="7">
    <location>
        <begin position="819"/>
        <end position="944"/>
    </location>
</feature>
<dbReference type="HAMAP" id="MF_01894">
    <property type="entry name" value="Smc_prok"/>
    <property type="match status" value="1"/>
</dbReference>
<feature type="coiled-coil region" evidence="7">
    <location>
        <begin position="672"/>
        <end position="779"/>
    </location>
</feature>
<organism evidence="9 10">
    <name type="scientific">Shuttleworthella satelles DSM 14600</name>
    <dbReference type="NCBI Taxonomy" id="626523"/>
    <lineage>
        <taxon>Bacteria</taxon>
        <taxon>Bacillati</taxon>
        <taxon>Bacillota</taxon>
        <taxon>Clostridia</taxon>
        <taxon>Lachnospirales</taxon>
        <taxon>Lachnospiraceae</taxon>
        <taxon>Shuttleworthella</taxon>
    </lineage>
</organism>
<comment type="similarity">
    <text evidence="7">Belongs to the SMC family.</text>
</comment>
<sequence>MYLKSIEIHGFKSFANKIVLDFHKGITAIVGPNGSGKSNVSDAVRWVLGEQSARQLRGASMQDVIFAGTQNRKALGYAYVAITLDNSDQALPVDYKELTVARRVYRSGESEYLLNGTPCRLRDVNELFFDTGIGKEGYSIIGQGQIEKILSGKPEERRELFDEAVGIVKYKQRKKVTLKKLEDERENLVRVTDILSELERQVGPLQKQSQTARRYLAAKEELKHLDVNMFLMEAQRLKGQLQDISDKYRIAEDQMDEQKKSLADLKLTYSKMEEDLNQRDLQMEELRKRQKENELTKSRLENQITLLEEQIRSAENADASILDQIQTARSDRKDRAEELSRHERAREELNASLLAAREKLAAARSEYQDLQDRCNAVSAEAEEGQRKLLQLVAERADLKSEEQKYKTTLEQINIRKSRLTQRMLERRTEEGDIGAKADQAQKAYEKSRAKRDAIQEKKETLDADQLNWKNKRRDLRQDIDQKTVAYHRSNSRLESLRNIAERYDGYGNAIKKVMEQKREYPGIEGLVSELIHVPKDYETAIETALGGNIQNIVTDTETTAKRMVTFLKENRAGRATFLPLTSVKGRSQSQTEPLLNEPGVIGVASQLVQTDSRYRGIVSYLLGRILLVDQIDHAIALARANHYSLHIVTLDGDYLRPGGSISGGRFKHSGNLLARNREVKQLEEEVAGLKEALSQARMHLEEIDTALALLSDDRAEVQAELEAANLEVNTAKLQWEQAKEISRNSEQAFASLQKEKASLDEQIKEIKEGQKELDQRRQSSGQREVRLKERISVLGTELEKLNLSAASAFEQLSAIQMAEAAARQKVDFEEENIIRLRAEVDRADQTIEELTRQKKTSGEEAQGKKAQIEEIKKTILAAEDRQEEIETSLKEKQEAYVSLNEAYKSGFEEREKLSDVINSLDKELYRLEAQRQKAQEALESQNNYMWQEYELTLHAAMELMDENLKDRSQMQQRIRSIRDDIRSMGNVNVNAIEQYRELAERYEFLKTQHDDLVRAEDQLVQIIEDLDQGMRRQFSEGFRRIQDQFDATFRELFGGGKGSLELTEGEDVLETGIRIIAQPPGKKLQNMMQMSGGEKSLTAIALLFAIQSLKPSPFCLLDEIEAALDDANVDRFARYLHKLTRNTQFIVITHRRGTMNAADRLYGITMQEKGVSTLVSVNLIESKLDD</sequence>
<dbReference type="FunFam" id="3.40.50.300:FF:000901">
    <property type="entry name" value="Chromosome partition protein Smc"/>
    <property type="match status" value="1"/>
</dbReference>
<gene>
    <name evidence="7 9" type="primary">smc</name>
    <name evidence="9" type="ORF">GCWU000342_01085</name>
</gene>
<keyword evidence="3 7" id="KW-0547">Nucleotide-binding</keyword>
<reference evidence="9" key="1">
    <citation type="submission" date="2009-04" db="EMBL/GenBank/DDBJ databases">
        <authorList>
            <person name="Weinstock G."/>
            <person name="Sodergren E."/>
            <person name="Clifton S."/>
            <person name="Fulton L."/>
            <person name="Fulton B."/>
            <person name="Courtney L."/>
            <person name="Fronick C."/>
            <person name="Harrison M."/>
            <person name="Strong C."/>
            <person name="Farmer C."/>
            <person name="Delahaunty K."/>
            <person name="Markovic C."/>
            <person name="Hall O."/>
            <person name="Minx P."/>
            <person name="Tomlinson C."/>
            <person name="Mitreva M."/>
            <person name="Nelson J."/>
            <person name="Hou S."/>
            <person name="Wollam A."/>
            <person name="Pepin K.H."/>
            <person name="Johnson M."/>
            <person name="Bhonagiri V."/>
            <person name="Nash W.E."/>
            <person name="Warren W."/>
            <person name="Chinwalla A."/>
            <person name="Mardis E.R."/>
            <person name="Wilson R.K."/>
        </authorList>
    </citation>
    <scope>NUCLEOTIDE SEQUENCE [LARGE SCALE GENOMIC DNA]</scope>
    <source>
        <strain evidence="9">DSM 14600</strain>
    </source>
</reference>
<dbReference type="Proteomes" id="UP000003494">
    <property type="component" value="Unassembled WGS sequence"/>
</dbReference>
<proteinExistence type="inferred from homology"/>
<keyword evidence="5 7" id="KW-0175">Coiled coil</keyword>
<comment type="subcellular location">
    <subcellularLocation>
        <location evidence="1 7">Cytoplasm</location>
    </subcellularLocation>
</comment>
<dbReference type="STRING" id="626523.GCWU000342_01085"/>
<feature type="binding site" evidence="7">
    <location>
        <begin position="32"/>
        <end position="39"/>
    </location>
    <ligand>
        <name>ATP</name>
        <dbReference type="ChEBI" id="CHEBI:30616"/>
    </ligand>
</feature>
<accession>C4GAY4</accession>
<dbReference type="GO" id="GO:0007062">
    <property type="term" value="P:sister chromatid cohesion"/>
    <property type="evidence" value="ECO:0007669"/>
    <property type="project" value="InterPro"/>
</dbReference>
<dbReference type="Gene3D" id="3.30.70.1620">
    <property type="match status" value="1"/>
</dbReference>
<dbReference type="Pfam" id="PF06470">
    <property type="entry name" value="SMC_hinge"/>
    <property type="match status" value="1"/>
</dbReference>
<dbReference type="GO" id="GO:0005737">
    <property type="term" value="C:cytoplasm"/>
    <property type="evidence" value="ECO:0007669"/>
    <property type="project" value="UniProtKB-SubCell"/>
</dbReference>
<dbReference type="InterPro" id="IPR036277">
    <property type="entry name" value="SMC_hinge_sf"/>
</dbReference>
<evidence type="ECO:0000256" key="7">
    <source>
        <dbReference type="HAMAP-Rule" id="MF_01894"/>
    </source>
</evidence>
<feature type="coiled-coil region" evidence="7">
    <location>
        <begin position="988"/>
        <end position="1015"/>
    </location>
</feature>
<dbReference type="InterPro" id="IPR027417">
    <property type="entry name" value="P-loop_NTPase"/>
</dbReference>
<evidence type="ECO:0000256" key="4">
    <source>
        <dbReference type="ARBA" id="ARBA00022840"/>
    </source>
</evidence>
<comment type="subunit">
    <text evidence="7">Homodimer.</text>
</comment>
<dbReference type="FunFam" id="3.40.50.300:FF:000984">
    <property type="entry name" value="Chromosome partition protein Smc"/>
    <property type="match status" value="1"/>
</dbReference>
<dbReference type="GO" id="GO:0003677">
    <property type="term" value="F:DNA binding"/>
    <property type="evidence" value="ECO:0007669"/>
    <property type="project" value="UniProtKB-UniRule"/>
</dbReference>
<dbReference type="InterPro" id="IPR024704">
    <property type="entry name" value="SMC"/>
</dbReference>
<evidence type="ECO:0000256" key="3">
    <source>
        <dbReference type="ARBA" id="ARBA00022741"/>
    </source>
</evidence>
<dbReference type="CDD" id="cd03278">
    <property type="entry name" value="ABC_SMC_barmotin"/>
    <property type="match status" value="2"/>
</dbReference>
<dbReference type="AlphaFoldDB" id="C4GAY4"/>
<dbReference type="PIRSF" id="PIRSF005719">
    <property type="entry name" value="SMC"/>
    <property type="match status" value="1"/>
</dbReference>
<feature type="coiled-coil region" evidence="7">
    <location>
        <begin position="167"/>
        <end position="201"/>
    </location>
</feature>
<keyword evidence="4 7" id="KW-0067">ATP-binding</keyword>
<dbReference type="GO" id="GO:0006260">
    <property type="term" value="P:DNA replication"/>
    <property type="evidence" value="ECO:0007669"/>
    <property type="project" value="UniProtKB-UniRule"/>
</dbReference>
<dbReference type="InterPro" id="IPR010935">
    <property type="entry name" value="SMC_hinge"/>
</dbReference>
<comment type="caution">
    <text evidence="9">The sequence shown here is derived from an EMBL/GenBank/DDBJ whole genome shotgun (WGS) entry which is preliminary data.</text>
</comment>
<dbReference type="Gene3D" id="1.20.1060.20">
    <property type="match status" value="1"/>
</dbReference>
<dbReference type="SMART" id="SM00968">
    <property type="entry name" value="SMC_hinge"/>
    <property type="match status" value="1"/>
</dbReference>
<dbReference type="GO" id="GO:0016887">
    <property type="term" value="F:ATP hydrolysis activity"/>
    <property type="evidence" value="ECO:0007669"/>
    <property type="project" value="InterPro"/>
</dbReference>
<keyword evidence="10" id="KW-1185">Reference proteome</keyword>
<evidence type="ECO:0000259" key="8">
    <source>
        <dbReference type="SMART" id="SM00968"/>
    </source>
</evidence>
<dbReference type="SUPFAM" id="SSF75553">
    <property type="entry name" value="Smc hinge domain"/>
    <property type="match status" value="1"/>
</dbReference>
<dbReference type="GO" id="GO:0030261">
    <property type="term" value="P:chromosome condensation"/>
    <property type="evidence" value="ECO:0007669"/>
    <property type="project" value="InterPro"/>
</dbReference>
<feature type="domain" description="SMC hinge" evidence="8">
    <location>
        <begin position="521"/>
        <end position="638"/>
    </location>
</feature>
<dbReference type="PANTHER" id="PTHR43977">
    <property type="entry name" value="STRUCTURAL MAINTENANCE OF CHROMOSOMES PROTEIN 3"/>
    <property type="match status" value="1"/>
</dbReference>
<evidence type="ECO:0000256" key="1">
    <source>
        <dbReference type="ARBA" id="ARBA00004496"/>
    </source>
</evidence>
<dbReference type="InterPro" id="IPR003395">
    <property type="entry name" value="RecF/RecN/SMC_N"/>
</dbReference>
<dbReference type="RefSeq" id="WP_006906095.1">
    <property type="nucleotide sequence ID" value="NZ_GG665866.1"/>
</dbReference>
<dbReference type="GO" id="GO:0007059">
    <property type="term" value="P:chromosome segregation"/>
    <property type="evidence" value="ECO:0007669"/>
    <property type="project" value="UniProtKB-UniRule"/>
</dbReference>
<comment type="domain">
    <text evidence="7">Contains large globular domains required for ATP hydrolysis at each terminus and a third globular domain forming a flexible hinge near the middle of the molecule. These domains are separated by coiled-coil structures.</text>
</comment>
<name>C4GAY4_9FIRM</name>
<evidence type="ECO:0000313" key="9">
    <source>
        <dbReference type="EMBL" id="EEP28277.1"/>
    </source>
</evidence>
<evidence type="ECO:0000313" key="10">
    <source>
        <dbReference type="Proteomes" id="UP000003494"/>
    </source>
</evidence>